<keyword evidence="1" id="KW-0732">Signal</keyword>
<dbReference type="RefSeq" id="WP_378050824.1">
    <property type="nucleotide sequence ID" value="NZ_JBHMDN010000029.1"/>
</dbReference>
<evidence type="ECO:0000256" key="1">
    <source>
        <dbReference type="SAM" id="SignalP"/>
    </source>
</evidence>
<dbReference type="Proteomes" id="UP001596378">
    <property type="component" value="Unassembled WGS sequence"/>
</dbReference>
<evidence type="ECO:0008006" key="4">
    <source>
        <dbReference type="Google" id="ProtNLM"/>
    </source>
</evidence>
<evidence type="ECO:0000313" key="2">
    <source>
        <dbReference type="EMBL" id="MFC7151561.1"/>
    </source>
</evidence>
<proteinExistence type="predicted"/>
<keyword evidence="3" id="KW-1185">Reference proteome</keyword>
<protein>
    <recommendedName>
        <fullName evidence="4">DUF4179 domain-containing protein</fullName>
    </recommendedName>
</protein>
<comment type="caution">
    <text evidence="2">The sequence shown here is derived from an EMBL/GenBank/DDBJ whole genome shotgun (WGS) entry which is preliminary data.</text>
</comment>
<reference evidence="3" key="1">
    <citation type="journal article" date="2019" name="Int. J. Syst. Evol. Microbiol.">
        <title>The Global Catalogue of Microorganisms (GCM) 10K type strain sequencing project: providing services to taxonomists for standard genome sequencing and annotation.</title>
        <authorList>
            <consortium name="The Broad Institute Genomics Platform"/>
            <consortium name="The Broad Institute Genome Sequencing Center for Infectious Disease"/>
            <person name="Wu L."/>
            <person name="Ma J."/>
        </authorList>
    </citation>
    <scope>NUCLEOTIDE SEQUENCE [LARGE SCALE GENOMIC DNA]</scope>
    <source>
        <strain evidence="3">KCTC 12907</strain>
    </source>
</reference>
<sequence length="307" mass="32790">MNKKLAMIGAGVVAGSVLLMSSVYAGVGSASGYEAYKTAIKNTASIDNVTHTVKVSIEDNGKPVIQVASTMKTDGERSSGSAEISLPGGETQSLEFFHQDDRQILKSGSSDVYRILETDNEFRNRFKHREDEAKLHDPGFSREVEKVIDTLVGNLKNDVTLSQEGETKEIALKLEGGRIPALANAIGSLLIRESGRDHPVSPRANADNPLGIDLSSLKDGLPKLTEEIRIDAVILTADVNADDLLTEQTAEIRVSGKDADGVQHEAVVKLEASLSAFGATTPDTVDLTGKSTVTVDFGREAGFGPRR</sequence>
<organism evidence="2 3">
    <name type="scientific">Cohnella cellulosilytica</name>
    <dbReference type="NCBI Taxonomy" id="986710"/>
    <lineage>
        <taxon>Bacteria</taxon>
        <taxon>Bacillati</taxon>
        <taxon>Bacillota</taxon>
        <taxon>Bacilli</taxon>
        <taxon>Bacillales</taxon>
        <taxon>Paenibacillaceae</taxon>
        <taxon>Cohnella</taxon>
    </lineage>
</organism>
<feature type="chain" id="PRO_5046046669" description="DUF4179 domain-containing protein" evidence="1">
    <location>
        <begin position="26"/>
        <end position="307"/>
    </location>
</feature>
<name>A0ABW2FHH9_9BACL</name>
<dbReference type="EMBL" id="JBHTAI010000017">
    <property type="protein sequence ID" value="MFC7151561.1"/>
    <property type="molecule type" value="Genomic_DNA"/>
</dbReference>
<accession>A0ABW2FHH9</accession>
<feature type="signal peptide" evidence="1">
    <location>
        <begin position="1"/>
        <end position="25"/>
    </location>
</feature>
<gene>
    <name evidence="2" type="ORF">ACFQMJ_23740</name>
</gene>
<evidence type="ECO:0000313" key="3">
    <source>
        <dbReference type="Proteomes" id="UP001596378"/>
    </source>
</evidence>